<evidence type="ECO:0000313" key="2">
    <source>
        <dbReference type="Proteomes" id="UP000003835"/>
    </source>
</evidence>
<accession>B4VUZ1</accession>
<dbReference type="Proteomes" id="UP000003835">
    <property type="component" value="Unassembled WGS sequence"/>
</dbReference>
<organism evidence="1 2">
    <name type="scientific">Coleofasciculus chthonoplastes PCC 7420</name>
    <dbReference type="NCBI Taxonomy" id="118168"/>
    <lineage>
        <taxon>Bacteria</taxon>
        <taxon>Bacillati</taxon>
        <taxon>Cyanobacteriota</taxon>
        <taxon>Cyanophyceae</taxon>
        <taxon>Coleofasciculales</taxon>
        <taxon>Coleofasciculaceae</taxon>
        <taxon>Coleofasciculus</taxon>
    </lineage>
</organism>
<dbReference type="EMBL" id="DS989854">
    <property type="protein sequence ID" value="EDX74192.1"/>
    <property type="molecule type" value="Genomic_DNA"/>
</dbReference>
<reference evidence="1 2" key="1">
    <citation type="submission" date="2008-07" db="EMBL/GenBank/DDBJ databases">
        <authorList>
            <person name="Tandeau de Marsac N."/>
            <person name="Ferriera S."/>
            <person name="Johnson J."/>
            <person name="Kravitz S."/>
            <person name="Beeson K."/>
            <person name="Sutton G."/>
            <person name="Rogers Y.-H."/>
            <person name="Friedman R."/>
            <person name="Frazier M."/>
            <person name="Venter J.C."/>
        </authorList>
    </citation>
    <scope>NUCLEOTIDE SEQUENCE [LARGE SCALE GENOMIC DNA]</scope>
    <source>
        <strain evidence="1 2">PCC 7420</strain>
    </source>
</reference>
<keyword evidence="2" id="KW-1185">Reference proteome</keyword>
<proteinExistence type="predicted"/>
<dbReference type="HOGENOM" id="CLU_3024247_0_0_3"/>
<evidence type="ECO:0000313" key="1">
    <source>
        <dbReference type="EMBL" id="EDX74192.1"/>
    </source>
</evidence>
<gene>
    <name evidence="1" type="ORF">MC7420_4177</name>
</gene>
<name>B4VUZ1_9CYAN</name>
<sequence length="55" mass="6193">MRPISTAGIHFNSKIYSTILAVRSRPDINSGYIAFSPNKLDQDTIVSCPYRINYS</sequence>
<dbReference type="AlphaFoldDB" id="B4VUZ1"/>
<protein>
    <submittedName>
        <fullName evidence="1">Uncharacterized protein</fullName>
    </submittedName>
</protein>